<dbReference type="Proteomes" id="UP000515152">
    <property type="component" value="Chromosome 11"/>
</dbReference>
<dbReference type="PROSITE" id="PS50294">
    <property type="entry name" value="WD_REPEATS_REGION"/>
    <property type="match status" value="1"/>
</dbReference>
<accession>A0A6P3VNU3</accession>
<proteinExistence type="predicted"/>
<dbReference type="KEGG" id="char:105895028"/>
<keyword evidence="1 3" id="KW-0853">WD repeat</keyword>
<dbReference type="InterPro" id="IPR015943">
    <property type="entry name" value="WD40/YVTN_repeat-like_dom_sf"/>
</dbReference>
<protein>
    <submittedName>
        <fullName evidence="6">Lissencephaly-1 homolog</fullName>
    </submittedName>
</protein>
<dbReference type="PROSITE" id="PS00678">
    <property type="entry name" value="WD_REPEATS_1"/>
    <property type="match status" value="1"/>
</dbReference>
<dbReference type="SUPFAM" id="SSF50978">
    <property type="entry name" value="WD40 repeat-like"/>
    <property type="match status" value="1"/>
</dbReference>
<gene>
    <name evidence="6" type="primary">si:ch211-154o6.3</name>
</gene>
<feature type="compositionally biased region" description="Low complexity" evidence="4">
    <location>
        <begin position="114"/>
        <end position="129"/>
    </location>
</feature>
<organism evidence="5 6">
    <name type="scientific">Clupea harengus</name>
    <name type="common">Atlantic herring</name>
    <dbReference type="NCBI Taxonomy" id="7950"/>
    <lineage>
        <taxon>Eukaryota</taxon>
        <taxon>Metazoa</taxon>
        <taxon>Chordata</taxon>
        <taxon>Craniata</taxon>
        <taxon>Vertebrata</taxon>
        <taxon>Euteleostomi</taxon>
        <taxon>Actinopterygii</taxon>
        <taxon>Neopterygii</taxon>
        <taxon>Teleostei</taxon>
        <taxon>Clupei</taxon>
        <taxon>Clupeiformes</taxon>
        <taxon>Clupeoidei</taxon>
        <taxon>Clupeidae</taxon>
        <taxon>Clupea</taxon>
    </lineage>
</organism>
<evidence type="ECO:0000256" key="2">
    <source>
        <dbReference type="ARBA" id="ARBA00022737"/>
    </source>
</evidence>
<dbReference type="InterPro" id="IPR001680">
    <property type="entry name" value="WD40_rpt"/>
</dbReference>
<dbReference type="InterPro" id="IPR050505">
    <property type="entry name" value="WDR55/POC1"/>
</dbReference>
<dbReference type="Pfam" id="PF00400">
    <property type="entry name" value="WD40"/>
    <property type="match status" value="3"/>
</dbReference>
<evidence type="ECO:0000313" key="6">
    <source>
        <dbReference type="RefSeq" id="XP_012677051.2"/>
    </source>
</evidence>
<keyword evidence="2" id="KW-0677">Repeat</keyword>
<dbReference type="PANTHER" id="PTHR44019">
    <property type="entry name" value="WD REPEAT-CONTAINING PROTEIN 55"/>
    <property type="match status" value="1"/>
</dbReference>
<feature type="compositionally biased region" description="Acidic residues" evidence="4">
    <location>
        <begin position="489"/>
        <end position="511"/>
    </location>
</feature>
<name>A0A6P3VNU3_CLUHA</name>
<evidence type="ECO:0000256" key="3">
    <source>
        <dbReference type="PROSITE-ProRule" id="PRU00221"/>
    </source>
</evidence>
<dbReference type="RefSeq" id="XP_012677051.2">
    <property type="nucleotide sequence ID" value="XM_012821597.3"/>
</dbReference>
<evidence type="ECO:0000313" key="5">
    <source>
        <dbReference type="Proteomes" id="UP000515152"/>
    </source>
</evidence>
<dbReference type="PANTHER" id="PTHR44019:SF8">
    <property type="entry name" value="POC1 CENTRIOLAR PROTEIN HOMOLOG"/>
    <property type="match status" value="1"/>
</dbReference>
<feature type="region of interest" description="Disordered" evidence="4">
    <location>
        <begin position="46"/>
        <end position="129"/>
    </location>
</feature>
<evidence type="ECO:0000256" key="1">
    <source>
        <dbReference type="ARBA" id="ARBA00022574"/>
    </source>
</evidence>
<reference evidence="6" key="1">
    <citation type="submission" date="2025-08" db="UniProtKB">
        <authorList>
            <consortium name="RefSeq"/>
        </authorList>
    </citation>
    <scope>IDENTIFICATION</scope>
</reference>
<dbReference type="AlphaFoldDB" id="A0A6P3VNU3"/>
<keyword evidence="5" id="KW-1185">Reference proteome</keyword>
<evidence type="ECO:0000256" key="4">
    <source>
        <dbReference type="SAM" id="MobiDB-lite"/>
    </source>
</evidence>
<feature type="repeat" description="WD" evidence="3">
    <location>
        <begin position="283"/>
        <end position="314"/>
    </location>
</feature>
<feature type="compositionally biased region" description="Pro residues" evidence="4">
    <location>
        <begin position="74"/>
        <end position="84"/>
    </location>
</feature>
<feature type="repeat" description="WD" evidence="3">
    <location>
        <begin position="144"/>
        <end position="183"/>
    </location>
</feature>
<dbReference type="OrthoDB" id="190105at2759"/>
<feature type="region of interest" description="Disordered" evidence="4">
    <location>
        <begin position="483"/>
        <end position="525"/>
    </location>
</feature>
<dbReference type="PROSITE" id="PS50082">
    <property type="entry name" value="WD_REPEATS_2"/>
    <property type="match status" value="2"/>
</dbReference>
<dbReference type="InterPro" id="IPR019775">
    <property type="entry name" value="WD40_repeat_CS"/>
</dbReference>
<dbReference type="InterPro" id="IPR036322">
    <property type="entry name" value="WD40_repeat_dom_sf"/>
</dbReference>
<sequence length="532" mass="57971">MGEVRKLHKKLRQIENLEIKASLTTEERVKVSKKVELRARLAELLLQLSGPQQTQSIVGDESEKMKRQVVDSPEVPPAQSPAPKMPRAAAPETGRGQAEEESEEEPASPDIPASTETSSRQQQESEFSSLKASWEATKFRLRTLEGHSDIITCVVAVDNLVISGSRDTTVKVWHVPTATEQRNLGGHTGGVTALCAPPPEYCRKMARFLDLSEKERFILSGAGDCCVRIWVLSSGQCVKSIYTFNAVTALCFIPEGHGYIITGSDAGKVQAWSWQSMENCQSVNAHEEAVTALQSQGPLVFSGSADGSLCVWEVHPSHRNPLQRLQQWGPSVTGCGGTQAGRGGSHRGHLALSPRGDRVFMASGKASVRVLNWRTGTVSRLTNHSSTAGVTDCINQIPGLLIGSCFDLATGESTLNLFTLPHCRYLVSLISPEAPRILCFSTWCTSSGDHRWVTGGRELTVWEQLPSKTKQKGDVAVKRDIRLDSSLMESEEDSDGEVDGDSDDYSEEDSTPQDAPDTEGVANSSWLRCILQ</sequence>
<dbReference type="SMART" id="SM00320">
    <property type="entry name" value="WD40"/>
    <property type="match status" value="4"/>
</dbReference>
<dbReference type="Gene3D" id="2.130.10.10">
    <property type="entry name" value="YVTN repeat-like/Quinoprotein amine dehydrogenase"/>
    <property type="match status" value="1"/>
</dbReference>
<dbReference type="GeneID" id="105895028"/>